<gene>
    <name evidence="1" type="ORF">NJU99_11670</name>
</gene>
<protein>
    <submittedName>
        <fullName evidence="1">Uncharacterized protein</fullName>
    </submittedName>
</protein>
<name>A0ABY5E203_9BACT</name>
<reference evidence="1" key="1">
    <citation type="submission" date="2022-07" db="EMBL/GenBank/DDBJ databases">
        <title>Arcobacter roscoffensis sp. nov., a marine bacterium isolated from coastal seawater collected from Roscoff, France.</title>
        <authorList>
            <person name="Pascual J."/>
            <person name="Lepeaux C."/>
            <person name="Methner A."/>
            <person name="Overmann J."/>
        </authorList>
    </citation>
    <scope>NUCLEOTIDE SEQUENCE</scope>
    <source>
        <strain evidence="1">ARW1-2F2</strain>
    </source>
</reference>
<evidence type="ECO:0000313" key="1">
    <source>
        <dbReference type="EMBL" id="UTJ05902.1"/>
    </source>
</evidence>
<organism evidence="1 2">
    <name type="scientific">Arcobacter roscoffensis</name>
    <dbReference type="NCBI Taxonomy" id="2961520"/>
    <lineage>
        <taxon>Bacteria</taxon>
        <taxon>Pseudomonadati</taxon>
        <taxon>Campylobacterota</taxon>
        <taxon>Epsilonproteobacteria</taxon>
        <taxon>Campylobacterales</taxon>
        <taxon>Arcobacteraceae</taxon>
        <taxon>Arcobacter</taxon>
    </lineage>
</organism>
<sequence length="75" mass="8988">METYFLITNFEDGYRVEEFIYEEVAIEYCTQALDIPEEKIKEILYTSEGLELILTELDSEDIIDDWYVNLHKITK</sequence>
<dbReference type="EMBL" id="CP100595">
    <property type="protein sequence ID" value="UTJ05902.1"/>
    <property type="molecule type" value="Genomic_DNA"/>
</dbReference>
<keyword evidence="2" id="KW-1185">Reference proteome</keyword>
<accession>A0ABY5E203</accession>
<dbReference type="RefSeq" id="WP_254576083.1">
    <property type="nucleotide sequence ID" value="NZ_CP100595.1"/>
</dbReference>
<proteinExistence type="predicted"/>
<dbReference type="Proteomes" id="UP001060012">
    <property type="component" value="Chromosome"/>
</dbReference>
<evidence type="ECO:0000313" key="2">
    <source>
        <dbReference type="Proteomes" id="UP001060012"/>
    </source>
</evidence>